<dbReference type="PROSITE" id="PS50883">
    <property type="entry name" value="EAL"/>
    <property type="match status" value="1"/>
</dbReference>
<evidence type="ECO:0000313" key="3">
    <source>
        <dbReference type="Proteomes" id="UP000053902"/>
    </source>
</evidence>
<name>A0A078LTA6_9PSED</name>
<dbReference type="GO" id="GO:0071111">
    <property type="term" value="F:cyclic-guanylate-specific phosphodiesterase activity"/>
    <property type="evidence" value="ECO:0007669"/>
    <property type="project" value="InterPro"/>
</dbReference>
<organism evidence="2 3">
    <name type="scientific">Pseudomonas saudiphocaensis</name>
    <dbReference type="NCBI Taxonomy" id="1499686"/>
    <lineage>
        <taxon>Bacteria</taxon>
        <taxon>Pseudomonadati</taxon>
        <taxon>Pseudomonadota</taxon>
        <taxon>Gammaproteobacteria</taxon>
        <taxon>Pseudomonadales</taxon>
        <taxon>Pseudomonadaceae</taxon>
        <taxon>Pseudomonas</taxon>
    </lineage>
</organism>
<dbReference type="RefSeq" id="WP_081950822.1">
    <property type="nucleotide sequence ID" value="NZ_CCSF01000001.1"/>
</dbReference>
<dbReference type="SMART" id="SM00052">
    <property type="entry name" value="EAL"/>
    <property type="match status" value="1"/>
</dbReference>
<dbReference type="Pfam" id="PF00563">
    <property type="entry name" value="EAL"/>
    <property type="match status" value="1"/>
</dbReference>
<dbReference type="PANTHER" id="PTHR33121">
    <property type="entry name" value="CYCLIC DI-GMP PHOSPHODIESTERASE PDEF"/>
    <property type="match status" value="1"/>
</dbReference>
<dbReference type="HOGENOM" id="CLU_000445_70_50_6"/>
<dbReference type="Gene3D" id="3.20.20.450">
    <property type="entry name" value="EAL domain"/>
    <property type="match status" value="1"/>
</dbReference>
<dbReference type="STRING" id="1499686.BN1079_01776"/>
<dbReference type="PANTHER" id="PTHR33121:SF15">
    <property type="entry name" value="BLUE LIGHT- AND TEMPERATURE-REGULATED ANTIREPRESSOR BLUF"/>
    <property type="match status" value="1"/>
</dbReference>
<dbReference type="AlphaFoldDB" id="A0A078LTA6"/>
<proteinExistence type="predicted"/>
<dbReference type="OrthoDB" id="1673646at2"/>
<evidence type="ECO:0000259" key="1">
    <source>
        <dbReference type="PROSITE" id="PS50883"/>
    </source>
</evidence>
<protein>
    <submittedName>
        <fullName evidence="2">Diguanylate phosphodiesterase</fullName>
    </submittedName>
</protein>
<dbReference type="InterPro" id="IPR001633">
    <property type="entry name" value="EAL_dom"/>
</dbReference>
<dbReference type="EMBL" id="CCSF01000001">
    <property type="protein sequence ID" value="CDZ94455.1"/>
    <property type="molecule type" value="Genomic_DNA"/>
</dbReference>
<dbReference type="CDD" id="cd01948">
    <property type="entry name" value="EAL"/>
    <property type="match status" value="1"/>
</dbReference>
<feature type="domain" description="EAL" evidence="1">
    <location>
        <begin position="6"/>
        <end position="253"/>
    </location>
</feature>
<dbReference type="eggNOG" id="COG2200">
    <property type="taxonomic scope" value="Bacteria"/>
</dbReference>
<dbReference type="InterPro" id="IPR035919">
    <property type="entry name" value="EAL_sf"/>
</dbReference>
<dbReference type="InterPro" id="IPR050706">
    <property type="entry name" value="Cyclic-di-GMP_PDE-like"/>
</dbReference>
<keyword evidence="3" id="KW-1185">Reference proteome</keyword>
<dbReference type="Proteomes" id="UP000053902">
    <property type="component" value="Unassembled WGS sequence"/>
</dbReference>
<evidence type="ECO:0000313" key="2">
    <source>
        <dbReference type="EMBL" id="CDZ94455.1"/>
    </source>
</evidence>
<sequence length="283" mass="31239">MNKHLPIPSCVHCREGNALDFDFSIAFQPIVDLRNQSLFAYEALVRGIDGSGAASVLGRVNEQNRYAFDQACRVKAVEWAARLQMPCLLSINFLPNAVYQAATCIRATLQAARRFNFPTDRIIFEITESEQLVEKEHLKGIIDEYQRQRFKTAIDDFGAGYSGLNLLAEFQPDIIKLDMALVRGIDTDPVRQAIVQGILGVCRVLNIEVIAEGVETLGELRLLEGLGIYLFQGYLFARPAFEALPQVDWPASSEADSALVEPLSGLPALLASRRSALGVVAVQ</sequence>
<accession>A0A078LTA6</accession>
<gene>
    <name evidence="2" type="ORF">BN1079_01776</name>
</gene>
<reference evidence="2 3" key="1">
    <citation type="submission" date="2014-07" db="EMBL/GenBank/DDBJ databases">
        <authorList>
            <person name="Urmite Genomes Urmite Genomes"/>
        </authorList>
    </citation>
    <scope>NUCLEOTIDE SEQUENCE [LARGE SCALE GENOMIC DNA]</scope>
    <source>
        <strain evidence="2 3">20_BN</strain>
    </source>
</reference>
<dbReference type="SUPFAM" id="SSF141868">
    <property type="entry name" value="EAL domain-like"/>
    <property type="match status" value="1"/>
</dbReference>